<evidence type="ECO:0000313" key="4">
    <source>
        <dbReference type="Proteomes" id="UP000188320"/>
    </source>
</evidence>
<keyword evidence="2" id="KW-0732">Signal</keyword>
<keyword evidence="1" id="KW-0175">Coiled coil</keyword>
<evidence type="ECO:0000313" key="3">
    <source>
        <dbReference type="EMBL" id="OMH80495.1"/>
    </source>
</evidence>
<feature type="signal peptide" evidence="2">
    <location>
        <begin position="1"/>
        <end position="20"/>
    </location>
</feature>
<evidence type="ECO:0000256" key="2">
    <source>
        <dbReference type="SAM" id="SignalP"/>
    </source>
</evidence>
<evidence type="ECO:0000256" key="1">
    <source>
        <dbReference type="SAM" id="Coils"/>
    </source>
</evidence>
<keyword evidence="4" id="KW-1185">Reference proteome</keyword>
<proteinExistence type="predicted"/>
<dbReference type="EMBL" id="LSSK01001169">
    <property type="protein sequence ID" value="OMH80495.1"/>
    <property type="molecule type" value="Genomic_DNA"/>
</dbReference>
<gene>
    <name evidence="3" type="ORF">AX774_g6068</name>
</gene>
<organism evidence="3 4">
    <name type="scientific">Zancudomyces culisetae</name>
    <name type="common">Gut fungus</name>
    <name type="synonym">Smittium culisetae</name>
    <dbReference type="NCBI Taxonomy" id="1213189"/>
    <lineage>
        <taxon>Eukaryota</taxon>
        <taxon>Fungi</taxon>
        <taxon>Fungi incertae sedis</taxon>
        <taxon>Zoopagomycota</taxon>
        <taxon>Kickxellomycotina</taxon>
        <taxon>Harpellomycetes</taxon>
        <taxon>Harpellales</taxon>
        <taxon>Legeriomycetaceae</taxon>
        <taxon>Zancudomyces</taxon>
    </lineage>
</organism>
<reference evidence="4" key="1">
    <citation type="submission" date="2017-01" db="EMBL/GenBank/DDBJ databases">
        <authorList>
            <person name="Wang Y."/>
            <person name="White M."/>
            <person name="Kvist S."/>
            <person name="Moncalvo J.-M."/>
        </authorList>
    </citation>
    <scope>NUCLEOTIDE SEQUENCE [LARGE SCALE GENOMIC DNA]</scope>
    <source>
        <strain evidence="4">COL-18-3</strain>
    </source>
</reference>
<comment type="caution">
    <text evidence="3">The sequence shown here is derived from an EMBL/GenBank/DDBJ whole genome shotgun (WGS) entry which is preliminary data.</text>
</comment>
<dbReference type="Proteomes" id="UP000188320">
    <property type="component" value="Unassembled WGS sequence"/>
</dbReference>
<dbReference type="AlphaFoldDB" id="A0A1R1PHM7"/>
<feature type="coiled-coil region" evidence="1">
    <location>
        <begin position="186"/>
        <end position="213"/>
    </location>
</feature>
<sequence length="493" mass="56927">MIFNCTACLLLITCLDTVTSVLVPERESNLEPFNEARAGTRDQASDNVKTAIENLGVLVQAFKAVIKKKETFKDIFNSYSNFTTSRRSHSYLGNEKWIVLALQVEDAVDVGFVYSMINGLQKLLSNVENVSDMQVDQFRPFVEVIAISAKAYTLELVADRLVSKIHESITAPERNGIYDANFRDYLKNIRAELFAANEKVELAQAELKKIKQKLHRGTDIDNLVPFFFTENIPHRLKKLAVGLETVRIKLSQYIIYINDLMDARLETAKEIGDYVYVSEVESQISMTLRHSTKIEEEINSFYTSLRVYFNHSDVSKSRLVKGVILDKVSELFAQGYLVSVVKERLSQLKIDIQFRLQSGIDMYKDRVLELDRQLEKVTLKSEFVNKKLSYITRYVDIIVKFKEVTGKFTEEVERPIHFSALSSEDIDLLSKGFKRFLQKFVTDIKSISERMAIYDTFNEAEYLVSDNESVEYTKMLQFIRRYCERILKINYLG</sequence>
<protein>
    <submittedName>
        <fullName evidence="3">Uncharacterized protein</fullName>
    </submittedName>
</protein>
<name>A0A1R1PHM7_ZANCU</name>
<accession>A0A1R1PHM7</accession>
<feature type="chain" id="PRO_5012842293" evidence="2">
    <location>
        <begin position="21"/>
        <end position="493"/>
    </location>
</feature>